<keyword evidence="2" id="KW-0805">Transcription regulation</keyword>
<dbReference type="GO" id="GO:0003700">
    <property type="term" value="F:DNA-binding transcription factor activity"/>
    <property type="evidence" value="ECO:0007669"/>
    <property type="project" value="InterPro"/>
</dbReference>
<dbReference type="InterPro" id="IPR058163">
    <property type="entry name" value="LysR-type_TF_proteobact-type"/>
</dbReference>
<dbReference type="Gene3D" id="1.10.10.10">
    <property type="entry name" value="Winged helix-like DNA-binding domain superfamily/Winged helix DNA-binding domain"/>
    <property type="match status" value="1"/>
</dbReference>
<dbReference type="PANTHER" id="PTHR30537">
    <property type="entry name" value="HTH-TYPE TRANSCRIPTIONAL REGULATOR"/>
    <property type="match status" value="1"/>
</dbReference>
<comment type="similarity">
    <text evidence="1">Belongs to the LysR transcriptional regulatory family.</text>
</comment>
<dbReference type="InterPro" id="IPR036388">
    <property type="entry name" value="WH-like_DNA-bd_sf"/>
</dbReference>
<dbReference type="PROSITE" id="PS50931">
    <property type="entry name" value="HTH_LYSR"/>
    <property type="match status" value="1"/>
</dbReference>
<sequence>MDETGDVADDLMALVAVVEAGGFSAASQRFGIPVSRLSRRISGLEKRLNVSLIVRNSRRFKVTDIGQRMYAHGANIRAEAQRALSAARDSLGEASGTLRISCPIALSAMLVGPLAIDFSLRHPRVAITLDATDGRPSAFSDPVDLLIRPSVKPLRDSSLVMRKLADVPYVLVASPKLRDALPGAMMPAQLQGCPAIGWTFMPHAARWLLSHAHEGNAEIDVRVQFTSDSLLQIREAALAGLGVAQLPASMCTADFKARRLSLIAPGWTPPPISLFALYPSRRDLTIAGRLFLDELCEAASALGKPGQANAFLES</sequence>
<reference evidence="6 7" key="1">
    <citation type="submission" date="2018-11" db="EMBL/GenBank/DDBJ databases">
        <title>The genome of Variovorax sp T529.</title>
        <authorList>
            <person name="Gao J."/>
        </authorList>
    </citation>
    <scope>NUCLEOTIDE SEQUENCE [LARGE SCALE GENOMIC DNA]</scope>
    <source>
        <strain evidence="6 7">T529</strain>
    </source>
</reference>
<dbReference type="Pfam" id="PF00126">
    <property type="entry name" value="HTH_1"/>
    <property type="match status" value="1"/>
</dbReference>
<dbReference type="Pfam" id="PF03466">
    <property type="entry name" value="LysR_substrate"/>
    <property type="match status" value="1"/>
</dbReference>
<dbReference type="InterPro" id="IPR036390">
    <property type="entry name" value="WH_DNA-bd_sf"/>
</dbReference>
<accession>A0A3P3EEN1</accession>
<dbReference type="GO" id="GO:0006351">
    <property type="term" value="P:DNA-templated transcription"/>
    <property type="evidence" value="ECO:0007669"/>
    <property type="project" value="TreeGrafter"/>
</dbReference>
<organism evidence="6 7">
    <name type="scientific">Variovorax beijingensis</name>
    <dbReference type="NCBI Taxonomy" id="2496117"/>
    <lineage>
        <taxon>Bacteria</taxon>
        <taxon>Pseudomonadati</taxon>
        <taxon>Pseudomonadota</taxon>
        <taxon>Betaproteobacteria</taxon>
        <taxon>Burkholderiales</taxon>
        <taxon>Comamonadaceae</taxon>
        <taxon>Variovorax</taxon>
    </lineage>
</organism>
<evidence type="ECO:0000256" key="3">
    <source>
        <dbReference type="ARBA" id="ARBA00023125"/>
    </source>
</evidence>
<protein>
    <submittedName>
        <fullName evidence="6">LysR family transcriptional regulator</fullName>
    </submittedName>
</protein>
<dbReference type="InterPro" id="IPR000847">
    <property type="entry name" value="LysR_HTH_N"/>
</dbReference>
<evidence type="ECO:0000256" key="2">
    <source>
        <dbReference type="ARBA" id="ARBA00023015"/>
    </source>
</evidence>
<keyword evidence="3" id="KW-0238">DNA-binding</keyword>
<comment type="caution">
    <text evidence="6">The sequence shown here is derived from an EMBL/GenBank/DDBJ whole genome shotgun (WGS) entry which is preliminary data.</text>
</comment>
<dbReference type="InterPro" id="IPR005119">
    <property type="entry name" value="LysR_subst-bd"/>
</dbReference>
<evidence type="ECO:0000313" key="7">
    <source>
        <dbReference type="Proteomes" id="UP000271590"/>
    </source>
</evidence>
<evidence type="ECO:0000259" key="5">
    <source>
        <dbReference type="PROSITE" id="PS50931"/>
    </source>
</evidence>
<name>A0A3P3EEN1_9BURK</name>
<dbReference type="SUPFAM" id="SSF53850">
    <property type="entry name" value="Periplasmic binding protein-like II"/>
    <property type="match status" value="1"/>
</dbReference>
<dbReference type="EMBL" id="RQXU01000018">
    <property type="protein sequence ID" value="RRH84556.1"/>
    <property type="molecule type" value="Genomic_DNA"/>
</dbReference>
<dbReference type="GO" id="GO:0043565">
    <property type="term" value="F:sequence-specific DNA binding"/>
    <property type="evidence" value="ECO:0007669"/>
    <property type="project" value="TreeGrafter"/>
</dbReference>
<dbReference type="SUPFAM" id="SSF46785">
    <property type="entry name" value="Winged helix' DNA-binding domain"/>
    <property type="match status" value="1"/>
</dbReference>
<dbReference type="PANTHER" id="PTHR30537:SF31">
    <property type="entry name" value="TRANSCRIPTIONAL REGULATOR, LYSR FAMILY"/>
    <property type="match status" value="1"/>
</dbReference>
<evidence type="ECO:0000313" key="6">
    <source>
        <dbReference type="EMBL" id="RRH84556.1"/>
    </source>
</evidence>
<dbReference type="Gene3D" id="3.40.190.290">
    <property type="match status" value="1"/>
</dbReference>
<proteinExistence type="inferred from homology"/>
<feature type="domain" description="HTH lysR-type" evidence="5">
    <location>
        <begin position="9"/>
        <end position="63"/>
    </location>
</feature>
<evidence type="ECO:0000256" key="4">
    <source>
        <dbReference type="ARBA" id="ARBA00023163"/>
    </source>
</evidence>
<dbReference type="Proteomes" id="UP000271590">
    <property type="component" value="Unassembled WGS sequence"/>
</dbReference>
<dbReference type="RefSeq" id="WP_124960809.1">
    <property type="nucleotide sequence ID" value="NZ_CBFHCE010000015.1"/>
</dbReference>
<evidence type="ECO:0000256" key="1">
    <source>
        <dbReference type="ARBA" id="ARBA00009437"/>
    </source>
</evidence>
<gene>
    <name evidence="6" type="ORF">EH244_23915</name>
</gene>
<dbReference type="AlphaFoldDB" id="A0A3P3EEN1"/>
<keyword evidence="4" id="KW-0804">Transcription</keyword>